<feature type="compositionally biased region" description="Low complexity" evidence="1">
    <location>
        <begin position="25"/>
        <end position="51"/>
    </location>
</feature>
<evidence type="ECO:0000256" key="2">
    <source>
        <dbReference type="SAM" id="SignalP"/>
    </source>
</evidence>
<feature type="compositionally biased region" description="Gly residues" evidence="1">
    <location>
        <begin position="98"/>
        <end position="113"/>
    </location>
</feature>
<feature type="compositionally biased region" description="Polar residues" evidence="1">
    <location>
        <begin position="52"/>
        <end position="71"/>
    </location>
</feature>
<proteinExistence type="predicted"/>
<evidence type="ECO:0000256" key="1">
    <source>
        <dbReference type="SAM" id="MobiDB-lite"/>
    </source>
</evidence>
<feature type="chain" id="PRO_5040243071" evidence="2">
    <location>
        <begin position="22"/>
        <end position="150"/>
    </location>
</feature>
<dbReference type="KEGG" id="more:E1B28_001115"/>
<sequence>MHRTVVLSFLLVSLFAVFAQAQVNNTTSNGNNSNSQTSGTSQTTSGGNQTNPTVNVITTTGSDGHTQTITVTPTGSNGNSTQSTSSKPLPTAATDALDGGGGATGAPVPGGGNGAYGPDDNYIAAAQSLPRNLMLVTFAGVAVGALVTIF</sequence>
<dbReference type="OrthoDB" id="10632485at2759"/>
<dbReference type="Proteomes" id="UP001049176">
    <property type="component" value="Chromosome 1"/>
</dbReference>
<keyword evidence="2" id="KW-0732">Signal</keyword>
<name>A0A9P8AF23_9AGAR</name>
<reference evidence="3" key="1">
    <citation type="journal article" date="2021" name="Genome Biol. Evol.">
        <title>The assembled and annotated genome of the fairy-ring fungus Marasmius oreades.</title>
        <authorList>
            <person name="Hiltunen M."/>
            <person name="Ament-Velasquez S.L."/>
            <person name="Johannesson H."/>
        </authorList>
    </citation>
    <scope>NUCLEOTIDE SEQUENCE</scope>
    <source>
        <strain evidence="3">03SP1</strain>
    </source>
</reference>
<dbReference type="AlphaFoldDB" id="A0A9P8AF23"/>
<gene>
    <name evidence="3" type="ORF">E1B28_001115</name>
</gene>
<organism evidence="3 4">
    <name type="scientific">Marasmius oreades</name>
    <name type="common">fairy-ring Marasmius</name>
    <dbReference type="NCBI Taxonomy" id="181124"/>
    <lineage>
        <taxon>Eukaryota</taxon>
        <taxon>Fungi</taxon>
        <taxon>Dikarya</taxon>
        <taxon>Basidiomycota</taxon>
        <taxon>Agaricomycotina</taxon>
        <taxon>Agaricomycetes</taxon>
        <taxon>Agaricomycetidae</taxon>
        <taxon>Agaricales</taxon>
        <taxon>Marasmiineae</taxon>
        <taxon>Marasmiaceae</taxon>
        <taxon>Marasmius</taxon>
    </lineage>
</organism>
<feature type="compositionally biased region" description="Low complexity" evidence="1">
    <location>
        <begin position="72"/>
        <end position="97"/>
    </location>
</feature>
<feature type="region of interest" description="Disordered" evidence="1">
    <location>
        <begin position="25"/>
        <end position="113"/>
    </location>
</feature>
<accession>A0A9P8AF23</accession>
<comment type="caution">
    <text evidence="3">The sequence shown here is derived from an EMBL/GenBank/DDBJ whole genome shotgun (WGS) entry which is preliminary data.</text>
</comment>
<evidence type="ECO:0000313" key="3">
    <source>
        <dbReference type="EMBL" id="KAG7099252.1"/>
    </source>
</evidence>
<protein>
    <submittedName>
        <fullName evidence="3">Uncharacterized protein</fullName>
    </submittedName>
</protein>
<feature type="signal peptide" evidence="2">
    <location>
        <begin position="1"/>
        <end position="21"/>
    </location>
</feature>
<dbReference type="GeneID" id="66070191"/>
<dbReference type="EMBL" id="CM032181">
    <property type="protein sequence ID" value="KAG7099252.1"/>
    <property type="molecule type" value="Genomic_DNA"/>
</dbReference>
<keyword evidence="4" id="KW-1185">Reference proteome</keyword>
<evidence type="ECO:0000313" key="4">
    <source>
        <dbReference type="Proteomes" id="UP001049176"/>
    </source>
</evidence>
<dbReference type="RefSeq" id="XP_043015722.1">
    <property type="nucleotide sequence ID" value="XM_043147017.1"/>
</dbReference>